<sequence length="113" mass="12681">MDKKTNPQAAPNPHPEPHLDTNLRNRARRDVILYGLARLGLFIILTIIIQAIAMAASAPIPLIMSSLLALLVAFPLSMLIFRGLRNRVTEEVAAWDANRKAHKQWIHSELEGR</sequence>
<keyword evidence="2" id="KW-0812">Transmembrane</keyword>
<proteinExistence type="predicted"/>
<name>U3GY42_9CORY</name>
<organism evidence="3 4">
    <name type="scientific">Corynebacterium argentoratense DSM 44202</name>
    <dbReference type="NCBI Taxonomy" id="1348662"/>
    <lineage>
        <taxon>Bacteria</taxon>
        <taxon>Bacillati</taxon>
        <taxon>Actinomycetota</taxon>
        <taxon>Actinomycetes</taxon>
        <taxon>Mycobacteriales</taxon>
        <taxon>Corynebacteriaceae</taxon>
        <taxon>Corynebacterium</taxon>
    </lineage>
</organism>
<keyword evidence="2" id="KW-0472">Membrane</keyword>
<dbReference type="RefSeq" id="WP_020975519.1">
    <property type="nucleotide sequence ID" value="NC_022198.1"/>
</dbReference>
<dbReference type="STRING" id="1348662.CARG_01000"/>
<keyword evidence="4" id="KW-1185">Reference proteome</keyword>
<evidence type="ECO:0000313" key="4">
    <source>
        <dbReference type="Proteomes" id="UP000016943"/>
    </source>
</evidence>
<dbReference type="KEGG" id="caz:CARG_01000"/>
<dbReference type="Pfam" id="PF14012">
    <property type="entry name" value="DUF4229"/>
    <property type="match status" value="1"/>
</dbReference>
<accession>U3GY42</accession>
<feature type="region of interest" description="Disordered" evidence="1">
    <location>
        <begin position="1"/>
        <end position="22"/>
    </location>
</feature>
<evidence type="ECO:0008006" key="5">
    <source>
        <dbReference type="Google" id="ProtNLM"/>
    </source>
</evidence>
<dbReference type="InterPro" id="IPR025323">
    <property type="entry name" value="DUF4229"/>
</dbReference>
<protein>
    <recommendedName>
        <fullName evidence="5">DUF4229 domain-containing protein</fullName>
    </recommendedName>
</protein>
<feature type="transmembrane region" description="Helical" evidence="2">
    <location>
        <begin position="31"/>
        <end position="56"/>
    </location>
</feature>
<dbReference type="AlphaFoldDB" id="U3GY42"/>
<dbReference type="eggNOG" id="ENOG50347WD">
    <property type="taxonomic scope" value="Bacteria"/>
</dbReference>
<feature type="transmembrane region" description="Helical" evidence="2">
    <location>
        <begin position="62"/>
        <end position="81"/>
    </location>
</feature>
<gene>
    <name evidence="3" type="ORF">CARG_01000</name>
</gene>
<evidence type="ECO:0000256" key="2">
    <source>
        <dbReference type="SAM" id="Phobius"/>
    </source>
</evidence>
<evidence type="ECO:0000313" key="3">
    <source>
        <dbReference type="EMBL" id="AGU14397.1"/>
    </source>
</evidence>
<dbReference type="PATRIC" id="fig|1348662.3.peg.195"/>
<keyword evidence="2" id="KW-1133">Transmembrane helix</keyword>
<dbReference type="EMBL" id="CP006365">
    <property type="protein sequence ID" value="AGU14397.1"/>
    <property type="molecule type" value="Genomic_DNA"/>
</dbReference>
<evidence type="ECO:0000256" key="1">
    <source>
        <dbReference type="SAM" id="MobiDB-lite"/>
    </source>
</evidence>
<dbReference type="GeneID" id="78249077"/>
<reference evidence="3 4" key="1">
    <citation type="journal article" date="2013" name="Genome Announc.">
        <title>Whole-Genome Sequence of the Clinical Strain Corynebacterium argentoratense DSM 44202, Isolated from a Human Throat Specimen.</title>
        <authorList>
            <person name="Bomholt C."/>
            <person name="Glaub A."/>
            <person name="Gravermann K."/>
            <person name="Albersmeier A."/>
            <person name="Brinkrolf K."/>
            <person name="Ruckert C."/>
            <person name="Tauch A."/>
        </authorList>
    </citation>
    <scope>NUCLEOTIDE SEQUENCE [LARGE SCALE GENOMIC DNA]</scope>
    <source>
        <strain evidence="3">DSM 44202</strain>
    </source>
</reference>
<dbReference type="HOGENOM" id="CLU_113726_2_0_11"/>
<dbReference type="Proteomes" id="UP000016943">
    <property type="component" value="Chromosome"/>
</dbReference>